<dbReference type="PANTHER" id="PTHR35091">
    <property type="entry name" value="FLAGELLAR PROTEIN FLIL"/>
    <property type="match status" value="1"/>
</dbReference>
<name>A0ABT9FC13_9GAMM</name>
<evidence type="ECO:0000256" key="4">
    <source>
        <dbReference type="ARBA" id="ARBA00022475"/>
    </source>
</evidence>
<protein>
    <recommendedName>
        <fullName evidence="10">Flagellar protein FliL</fullName>
    </recommendedName>
</protein>
<dbReference type="Proteomes" id="UP001177212">
    <property type="component" value="Unassembled WGS sequence"/>
</dbReference>
<gene>
    <name evidence="11" type="ORF">Q8W34_06780</name>
</gene>
<evidence type="ECO:0000256" key="10">
    <source>
        <dbReference type="RuleBase" id="RU364125"/>
    </source>
</evidence>
<evidence type="ECO:0000313" key="11">
    <source>
        <dbReference type="EMBL" id="MDP2564332.1"/>
    </source>
</evidence>
<comment type="subcellular location">
    <subcellularLocation>
        <location evidence="10">Cell inner membrane</location>
    </subcellularLocation>
    <subcellularLocation>
        <location evidence="2">Cell membrane</location>
        <topology evidence="2">Single-pass membrane protein</topology>
    </subcellularLocation>
</comment>
<evidence type="ECO:0000256" key="9">
    <source>
        <dbReference type="ARBA" id="ARBA00023136"/>
    </source>
</evidence>
<evidence type="ECO:0000256" key="7">
    <source>
        <dbReference type="ARBA" id="ARBA00022779"/>
    </source>
</evidence>
<keyword evidence="9 10" id="KW-0472">Membrane</keyword>
<evidence type="ECO:0000256" key="3">
    <source>
        <dbReference type="ARBA" id="ARBA00008281"/>
    </source>
</evidence>
<dbReference type="Pfam" id="PF03748">
    <property type="entry name" value="FliL"/>
    <property type="match status" value="1"/>
</dbReference>
<reference evidence="11" key="1">
    <citation type="submission" date="2023-07" db="EMBL/GenBank/DDBJ databases">
        <title>Genome content predicts the carbon catabolic preferences of heterotrophic bacteria.</title>
        <authorList>
            <person name="Gralka M."/>
        </authorList>
    </citation>
    <scope>NUCLEOTIDE SEQUENCE</scope>
    <source>
        <strain evidence="11">4G09</strain>
    </source>
</reference>
<proteinExistence type="inferred from homology"/>
<evidence type="ECO:0000256" key="1">
    <source>
        <dbReference type="ARBA" id="ARBA00002254"/>
    </source>
</evidence>
<keyword evidence="12" id="KW-1185">Reference proteome</keyword>
<keyword evidence="11" id="KW-0969">Cilium</keyword>
<keyword evidence="7 10" id="KW-0283">Flagellar rotation</keyword>
<accession>A0ABT9FC13</accession>
<dbReference type="InterPro" id="IPR005503">
    <property type="entry name" value="FliL"/>
</dbReference>
<keyword evidence="11" id="KW-0966">Cell projection</keyword>
<comment type="function">
    <text evidence="1 10">Controls the rotational direction of flagella during chemotaxis.</text>
</comment>
<keyword evidence="6 10" id="KW-0812">Transmembrane</keyword>
<evidence type="ECO:0000313" key="12">
    <source>
        <dbReference type="Proteomes" id="UP001177212"/>
    </source>
</evidence>
<evidence type="ECO:0000256" key="8">
    <source>
        <dbReference type="ARBA" id="ARBA00022989"/>
    </source>
</evidence>
<sequence>MSDNTETEIPKEKGSKKTLLIVSLFLIINIVGICGGIYYLSLQSSAPCKELPANEADYISGEVYCDDATNQAVDIEAVADEGVEVAKEELSGDPLFHKVGPMIVNLLNSERFEYIQFTVTVKTRSLKLIALIESYDPPLRNAFENVVRSFGSEEVMHAGKREKATEQIGFQLHKLLEKEGFSPSLIEDLFISDVIIE</sequence>
<dbReference type="EMBL" id="JAUYVT010000004">
    <property type="protein sequence ID" value="MDP2564332.1"/>
    <property type="molecule type" value="Genomic_DNA"/>
</dbReference>
<evidence type="ECO:0000256" key="5">
    <source>
        <dbReference type="ARBA" id="ARBA00022500"/>
    </source>
</evidence>
<comment type="caution">
    <text evidence="11">The sequence shown here is derived from an EMBL/GenBank/DDBJ whole genome shotgun (WGS) entry which is preliminary data.</text>
</comment>
<organism evidence="11 12">
    <name type="scientific">Pseudoalteromonas marina</name>
    <dbReference type="NCBI Taxonomy" id="267375"/>
    <lineage>
        <taxon>Bacteria</taxon>
        <taxon>Pseudomonadati</taxon>
        <taxon>Pseudomonadota</taxon>
        <taxon>Gammaproteobacteria</taxon>
        <taxon>Alteromonadales</taxon>
        <taxon>Pseudoalteromonadaceae</taxon>
        <taxon>Pseudoalteromonas</taxon>
    </lineage>
</organism>
<keyword evidence="10" id="KW-0997">Cell inner membrane</keyword>
<dbReference type="RefSeq" id="WP_305471613.1">
    <property type="nucleotide sequence ID" value="NZ_JAUYVT010000004.1"/>
</dbReference>
<keyword evidence="8 10" id="KW-1133">Transmembrane helix</keyword>
<dbReference type="PANTHER" id="PTHR35091:SF2">
    <property type="entry name" value="FLAGELLAR PROTEIN FLIL"/>
    <property type="match status" value="1"/>
</dbReference>
<keyword evidence="11" id="KW-0282">Flagellum</keyword>
<evidence type="ECO:0000256" key="2">
    <source>
        <dbReference type="ARBA" id="ARBA00004162"/>
    </source>
</evidence>
<keyword evidence="5 10" id="KW-0145">Chemotaxis</keyword>
<keyword evidence="4" id="KW-1003">Cell membrane</keyword>
<comment type="similarity">
    <text evidence="3 10">Belongs to the FliL family.</text>
</comment>
<feature type="transmembrane region" description="Helical" evidence="10">
    <location>
        <begin position="19"/>
        <end position="40"/>
    </location>
</feature>
<evidence type="ECO:0000256" key="6">
    <source>
        <dbReference type="ARBA" id="ARBA00022692"/>
    </source>
</evidence>